<dbReference type="SMART" id="SM00797">
    <property type="entry name" value="AHS2"/>
    <property type="match status" value="1"/>
</dbReference>
<evidence type="ECO:0000313" key="6">
    <source>
        <dbReference type="Proteomes" id="UP000192468"/>
    </source>
</evidence>
<keyword evidence="2" id="KW-0378">Hydrolase</keyword>
<evidence type="ECO:0000256" key="2">
    <source>
        <dbReference type="ARBA" id="ARBA00022801"/>
    </source>
</evidence>
<dbReference type="PANTHER" id="PTHR43309:SF5">
    <property type="entry name" value="5-OXOPROLINASE SUBUNIT C"/>
    <property type="match status" value="1"/>
</dbReference>
<dbReference type="NCBIfam" id="TIGR00724">
    <property type="entry name" value="urea_amlyse_rel"/>
    <property type="match status" value="1"/>
</dbReference>
<dbReference type="PANTHER" id="PTHR43309">
    <property type="entry name" value="5-OXOPROLINASE SUBUNIT C"/>
    <property type="match status" value="1"/>
</dbReference>
<keyword evidence="6" id="KW-1185">Reference proteome</keyword>
<keyword evidence="3" id="KW-0067">ATP-binding</keyword>
<dbReference type="InterPro" id="IPR003778">
    <property type="entry name" value="CT_A_B"/>
</dbReference>
<evidence type="ECO:0000256" key="1">
    <source>
        <dbReference type="ARBA" id="ARBA00022741"/>
    </source>
</evidence>
<dbReference type="Gene3D" id="2.40.100.10">
    <property type="entry name" value="Cyclophilin-like"/>
    <property type="match status" value="1"/>
</dbReference>
<protein>
    <submittedName>
        <fullName evidence="5">Antagonist of KipI</fullName>
    </submittedName>
</protein>
<dbReference type="GO" id="GO:0005524">
    <property type="term" value="F:ATP binding"/>
    <property type="evidence" value="ECO:0007669"/>
    <property type="project" value="UniProtKB-KW"/>
</dbReference>
<sequence length="334" mass="37242">MMSITVLTPGLLTTIQDIGRYGYQKYGVIVSGAMDSYDMRLSNIIIGNDENEGVLEITLIGPSLSIAKGNLIAITGADLSPTIDGKKVPMGRPIYLNEDCILKFGRCISGCRTYLSVAGGFDVPIFMGSKSTYLRAKLGGKDGRVLKKNDVLELGNKGELSLKIIEKLRQTSTEERFVFSKWYMKNYIMQNSEATDIRVFEDSQFENVTDKSIDDFFNLTFNVDTKSDRMGYRLNGPKIKLKENIEMISGEVSFGTIQIPPDGNPIILLADRGTSGGYPKIAHVVSCDLQKLVQLKPSDKVKFKKITLKEAEKLYLTREKYTEDLKRAVKLISI</sequence>
<dbReference type="GO" id="GO:0016787">
    <property type="term" value="F:hydrolase activity"/>
    <property type="evidence" value="ECO:0007669"/>
    <property type="project" value="UniProtKB-KW"/>
</dbReference>
<feature type="domain" description="Carboxyltransferase" evidence="4">
    <location>
        <begin position="25"/>
        <end position="321"/>
    </location>
</feature>
<dbReference type="Proteomes" id="UP000192468">
    <property type="component" value="Unassembled WGS sequence"/>
</dbReference>
<keyword evidence="1" id="KW-0547">Nucleotide-binding</keyword>
<organism evidence="5 6">
    <name type="scientific">Clostridium acidisoli DSM 12555</name>
    <dbReference type="NCBI Taxonomy" id="1121291"/>
    <lineage>
        <taxon>Bacteria</taxon>
        <taxon>Bacillati</taxon>
        <taxon>Bacillota</taxon>
        <taxon>Clostridia</taxon>
        <taxon>Eubacteriales</taxon>
        <taxon>Clostridiaceae</taxon>
        <taxon>Clostridium</taxon>
    </lineage>
</organism>
<dbReference type="AlphaFoldDB" id="A0A1W1XJL9"/>
<evidence type="ECO:0000259" key="4">
    <source>
        <dbReference type="SMART" id="SM00797"/>
    </source>
</evidence>
<gene>
    <name evidence="5" type="ORF">SAMN02745134_02112</name>
</gene>
<dbReference type="STRING" id="1121291.SAMN02745134_02112"/>
<evidence type="ECO:0000313" key="5">
    <source>
        <dbReference type="EMBL" id="SMC24169.1"/>
    </source>
</evidence>
<proteinExistence type="predicted"/>
<dbReference type="EMBL" id="FWXH01000006">
    <property type="protein sequence ID" value="SMC24169.1"/>
    <property type="molecule type" value="Genomic_DNA"/>
</dbReference>
<dbReference type="InterPro" id="IPR029000">
    <property type="entry name" value="Cyclophilin-like_dom_sf"/>
</dbReference>
<dbReference type="Pfam" id="PF02626">
    <property type="entry name" value="CT_A_B"/>
    <property type="match status" value="1"/>
</dbReference>
<dbReference type="InterPro" id="IPR052708">
    <property type="entry name" value="PxpC"/>
</dbReference>
<dbReference type="SUPFAM" id="SSF50891">
    <property type="entry name" value="Cyclophilin-like"/>
    <property type="match status" value="1"/>
</dbReference>
<name>A0A1W1XJL9_9CLOT</name>
<reference evidence="5 6" key="1">
    <citation type="submission" date="2017-04" db="EMBL/GenBank/DDBJ databases">
        <authorList>
            <person name="Afonso C.L."/>
            <person name="Miller P.J."/>
            <person name="Scott M.A."/>
            <person name="Spackman E."/>
            <person name="Goraichik I."/>
            <person name="Dimitrov K.M."/>
            <person name="Suarez D.L."/>
            <person name="Swayne D.E."/>
        </authorList>
    </citation>
    <scope>NUCLEOTIDE SEQUENCE [LARGE SCALE GENOMIC DNA]</scope>
    <source>
        <strain evidence="5 6">DSM 12555</strain>
    </source>
</reference>
<accession>A0A1W1XJL9</accession>
<evidence type="ECO:0000256" key="3">
    <source>
        <dbReference type="ARBA" id="ARBA00022840"/>
    </source>
</evidence>